<dbReference type="InterPro" id="IPR013264">
    <property type="entry name" value="DNAG_N"/>
</dbReference>
<dbReference type="InterPro" id="IPR002694">
    <property type="entry name" value="Znf_CHC2"/>
</dbReference>
<dbReference type="GO" id="GO:0000428">
    <property type="term" value="C:DNA-directed RNA polymerase complex"/>
    <property type="evidence" value="ECO:0007669"/>
    <property type="project" value="UniProtKB-KW"/>
</dbReference>
<keyword evidence="5" id="KW-0548">Nucleotidyltransferase</keyword>
<dbReference type="GO" id="GO:0003677">
    <property type="term" value="F:DNA binding"/>
    <property type="evidence" value="ECO:0007669"/>
    <property type="project" value="UniProtKB-KW"/>
</dbReference>
<dbReference type="Pfam" id="PF01807">
    <property type="entry name" value="Zn_ribbon_DnaG"/>
    <property type="match status" value="1"/>
</dbReference>
<dbReference type="GO" id="GO:0006269">
    <property type="term" value="P:DNA replication, synthesis of primer"/>
    <property type="evidence" value="ECO:0007669"/>
    <property type="project" value="UniProtKB-KW"/>
</dbReference>
<gene>
    <name evidence="14" type="ORF">A3H63_00600</name>
</gene>
<dbReference type="SUPFAM" id="SSF56731">
    <property type="entry name" value="DNA primase core"/>
    <property type="match status" value="1"/>
</dbReference>
<dbReference type="Proteomes" id="UP000176284">
    <property type="component" value="Unassembled WGS sequence"/>
</dbReference>
<dbReference type="PANTHER" id="PTHR30313">
    <property type="entry name" value="DNA PRIMASE"/>
    <property type="match status" value="1"/>
</dbReference>
<dbReference type="SMART" id="SM00493">
    <property type="entry name" value="TOPRIM"/>
    <property type="match status" value="1"/>
</dbReference>
<keyword evidence="6" id="KW-0235">DNA replication</keyword>
<proteinExistence type="predicted"/>
<evidence type="ECO:0000256" key="1">
    <source>
        <dbReference type="ARBA" id="ARBA00001947"/>
    </source>
</evidence>
<comment type="caution">
    <text evidence="14">The sequence shown here is derived from an EMBL/GenBank/DDBJ whole genome shotgun (WGS) entry which is preliminary data.</text>
</comment>
<organism evidence="14 15">
    <name type="scientific">Candidatus Harrisonbacteria bacterium RIFCSPLOWO2_02_FULL_45_10c</name>
    <dbReference type="NCBI Taxonomy" id="1798410"/>
    <lineage>
        <taxon>Bacteria</taxon>
        <taxon>Candidatus Harrisoniibacteriota</taxon>
    </lineage>
</organism>
<evidence type="ECO:0000256" key="5">
    <source>
        <dbReference type="ARBA" id="ARBA00022695"/>
    </source>
</evidence>
<dbReference type="CDD" id="cd03364">
    <property type="entry name" value="TOPRIM_DnaG_primases"/>
    <property type="match status" value="1"/>
</dbReference>
<evidence type="ECO:0000256" key="12">
    <source>
        <dbReference type="ARBA" id="ARBA00023163"/>
    </source>
</evidence>
<dbReference type="GO" id="GO:0003899">
    <property type="term" value="F:DNA-directed RNA polymerase activity"/>
    <property type="evidence" value="ECO:0007669"/>
    <property type="project" value="InterPro"/>
</dbReference>
<protein>
    <submittedName>
        <fullName evidence="14">DNA primase</fullName>
    </submittedName>
</protein>
<dbReference type="InterPro" id="IPR036977">
    <property type="entry name" value="DNA_primase_Znf_CHC2"/>
</dbReference>
<dbReference type="EMBL" id="MHJM01000011">
    <property type="protein sequence ID" value="OGY67994.1"/>
    <property type="molecule type" value="Genomic_DNA"/>
</dbReference>
<keyword evidence="9" id="KW-0862">Zinc</keyword>
<keyword evidence="8" id="KW-0863">Zinc-finger</keyword>
<comment type="cofactor">
    <cofactor evidence="1">
        <name>Zn(2+)</name>
        <dbReference type="ChEBI" id="CHEBI:29105"/>
    </cofactor>
</comment>
<reference evidence="14 15" key="1">
    <citation type="journal article" date="2016" name="Nat. Commun.">
        <title>Thousands of microbial genomes shed light on interconnected biogeochemical processes in an aquifer system.</title>
        <authorList>
            <person name="Anantharaman K."/>
            <person name="Brown C.T."/>
            <person name="Hug L.A."/>
            <person name="Sharon I."/>
            <person name="Castelle C.J."/>
            <person name="Probst A.J."/>
            <person name="Thomas B.C."/>
            <person name="Singh A."/>
            <person name="Wilkins M.J."/>
            <person name="Karaoz U."/>
            <person name="Brodie E.L."/>
            <person name="Williams K.H."/>
            <person name="Hubbard S.S."/>
            <person name="Banfield J.F."/>
        </authorList>
    </citation>
    <scope>NUCLEOTIDE SEQUENCE [LARGE SCALE GENOMIC DNA]</scope>
</reference>
<keyword evidence="2" id="KW-0240">DNA-directed RNA polymerase</keyword>
<dbReference type="Pfam" id="PF13155">
    <property type="entry name" value="Toprim_2"/>
    <property type="match status" value="1"/>
</dbReference>
<dbReference type="Gene3D" id="3.90.580.10">
    <property type="entry name" value="Zinc finger, CHC2-type domain"/>
    <property type="match status" value="1"/>
</dbReference>
<dbReference type="GO" id="GO:1990077">
    <property type="term" value="C:primosome complex"/>
    <property type="evidence" value="ECO:0007669"/>
    <property type="project" value="UniProtKB-KW"/>
</dbReference>
<keyword evidence="10" id="KW-0460">Magnesium</keyword>
<dbReference type="InterPro" id="IPR050219">
    <property type="entry name" value="DnaG_primase"/>
</dbReference>
<evidence type="ECO:0000256" key="7">
    <source>
        <dbReference type="ARBA" id="ARBA00022723"/>
    </source>
</evidence>
<evidence type="ECO:0000256" key="10">
    <source>
        <dbReference type="ARBA" id="ARBA00022842"/>
    </source>
</evidence>
<dbReference type="InterPro" id="IPR006171">
    <property type="entry name" value="TOPRIM_dom"/>
</dbReference>
<dbReference type="Gene3D" id="3.90.980.10">
    <property type="entry name" value="DNA primase, catalytic core, N-terminal domain"/>
    <property type="match status" value="1"/>
</dbReference>
<dbReference type="STRING" id="1798410.A3H63_00600"/>
<keyword evidence="3" id="KW-0639">Primosome</keyword>
<keyword evidence="12" id="KW-0804">Transcription</keyword>
<evidence type="ECO:0000256" key="4">
    <source>
        <dbReference type="ARBA" id="ARBA00022679"/>
    </source>
</evidence>
<name>A0A1G1ZTV1_9BACT</name>
<dbReference type="Pfam" id="PF08275">
    <property type="entry name" value="DNAG_N"/>
    <property type="match status" value="1"/>
</dbReference>
<dbReference type="GO" id="GO:0005737">
    <property type="term" value="C:cytoplasm"/>
    <property type="evidence" value="ECO:0007669"/>
    <property type="project" value="TreeGrafter"/>
</dbReference>
<keyword evidence="11" id="KW-0238">DNA-binding</keyword>
<dbReference type="InterPro" id="IPR037068">
    <property type="entry name" value="DNA_primase_core_N_sf"/>
</dbReference>
<keyword evidence="4" id="KW-0808">Transferase</keyword>
<dbReference type="GO" id="GO:0008270">
    <property type="term" value="F:zinc ion binding"/>
    <property type="evidence" value="ECO:0007669"/>
    <property type="project" value="UniProtKB-KW"/>
</dbReference>
<sequence>MSDNSVQLIKDRLEIVDFLRQYLKLTPSGKNYKALCPFHKEKTPSFMVSPDRQSWHCFGSCATGGDVIAFLMKYENVEFYDALKVLAEKAGVDLKTTGNRDFQSHNALYSVMAAAEDIYKKNLANSSAILAYARERGLMPETINEFGLGLAFDTSDGLTRALLKNGYNVLDIERAGLTMKTDRGTYWDRFRSRLMFPIYNHVGKAVAFTGRILPGNENPNIGKYVNSPETPIFQKSKIVYGLHKTKNNIRQANQAVLVEGQMDFLMMWQDGIKNVVATSGTALTQDHLTVLRRLADELVLSFDNDEAGQAAAERGIDLAGANDFSVKLLIIDDKKLKDPADFVKSNPGRVQELVRGGVSAMEYYFHKYLSPATDSKI</sequence>
<dbReference type="SMART" id="SM00400">
    <property type="entry name" value="ZnF_CHCC"/>
    <property type="match status" value="1"/>
</dbReference>
<evidence type="ECO:0000256" key="11">
    <source>
        <dbReference type="ARBA" id="ARBA00023125"/>
    </source>
</evidence>
<dbReference type="AlphaFoldDB" id="A0A1G1ZTV1"/>
<dbReference type="InterPro" id="IPR034151">
    <property type="entry name" value="TOPRIM_DnaG_bac"/>
</dbReference>
<evidence type="ECO:0000256" key="2">
    <source>
        <dbReference type="ARBA" id="ARBA00022478"/>
    </source>
</evidence>
<evidence type="ECO:0000256" key="8">
    <source>
        <dbReference type="ARBA" id="ARBA00022771"/>
    </source>
</evidence>
<accession>A0A1G1ZTV1</accession>
<evidence type="ECO:0000256" key="3">
    <source>
        <dbReference type="ARBA" id="ARBA00022515"/>
    </source>
</evidence>
<dbReference type="SUPFAM" id="SSF57783">
    <property type="entry name" value="Zinc beta-ribbon"/>
    <property type="match status" value="1"/>
</dbReference>
<keyword evidence="7" id="KW-0479">Metal-binding</keyword>
<feature type="domain" description="Toprim" evidence="13">
    <location>
        <begin position="253"/>
        <end position="334"/>
    </location>
</feature>
<evidence type="ECO:0000313" key="14">
    <source>
        <dbReference type="EMBL" id="OGY67994.1"/>
    </source>
</evidence>
<dbReference type="FunFam" id="3.90.580.10:FF:000001">
    <property type="entry name" value="DNA primase"/>
    <property type="match status" value="1"/>
</dbReference>
<evidence type="ECO:0000256" key="6">
    <source>
        <dbReference type="ARBA" id="ARBA00022705"/>
    </source>
</evidence>
<evidence type="ECO:0000256" key="9">
    <source>
        <dbReference type="ARBA" id="ARBA00022833"/>
    </source>
</evidence>
<dbReference type="PROSITE" id="PS50880">
    <property type="entry name" value="TOPRIM"/>
    <property type="match status" value="1"/>
</dbReference>
<dbReference type="Gene3D" id="3.40.1360.10">
    <property type="match status" value="1"/>
</dbReference>
<dbReference type="InterPro" id="IPR006295">
    <property type="entry name" value="DNA_primase_DnaG"/>
</dbReference>
<evidence type="ECO:0000259" key="13">
    <source>
        <dbReference type="PROSITE" id="PS50880"/>
    </source>
</evidence>
<dbReference type="NCBIfam" id="TIGR01391">
    <property type="entry name" value="dnaG"/>
    <property type="match status" value="1"/>
</dbReference>
<evidence type="ECO:0000313" key="15">
    <source>
        <dbReference type="Proteomes" id="UP000176284"/>
    </source>
</evidence>
<dbReference type="PANTHER" id="PTHR30313:SF2">
    <property type="entry name" value="DNA PRIMASE"/>
    <property type="match status" value="1"/>
</dbReference>
<feature type="non-terminal residue" evidence="14">
    <location>
        <position position="377"/>
    </location>
</feature>